<protein>
    <submittedName>
        <fullName evidence="1">DUF4249 domain-containing protein</fullName>
    </submittedName>
</protein>
<proteinExistence type="predicted"/>
<dbReference type="RefSeq" id="WP_106658713.1">
    <property type="nucleotide sequence ID" value="NZ_PJEO01000015.1"/>
</dbReference>
<reference evidence="1 2" key="1">
    <citation type="submission" date="2017-12" db="EMBL/GenBank/DDBJ databases">
        <title>Confluentibacter flavum sp. nov., isolated from the saline lake.</title>
        <authorList>
            <person name="Yu L."/>
        </authorList>
    </citation>
    <scope>NUCLEOTIDE SEQUENCE [LARGE SCALE GENOMIC DNA]</scope>
    <source>
        <strain evidence="1 2">3B</strain>
    </source>
</reference>
<dbReference type="OrthoDB" id="1430047at2"/>
<comment type="caution">
    <text evidence="1">The sequence shown here is derived from an EMBL/GenBank/DDBJ whole genome shotgun (WGS) entry which is preliminary data.</text>
</comment>
<accession>A0A2N3HM34</accession>
<dbReference type="InterPro" id="IPR025345">
    <property type="entry name" value="DUF4249"/>
</dbReference>
<dbReference type="AlphaFoldDB" id="A0A2N3HM34"/>
<dbReference type="EMBL" id="PJEO01000015">
    <property type="protein sequence ID" value="PKQ46001.1"/>
    <property type="molecule type" value="Genomic_DNA"/>
</dbReference>
<organism evidence="1 2">
    <name type="scientific">Confluentibacter flavum</name>
    <dbReference type="NCBI Taxonomy" id="1909700"/>
    <lineage>
        <taxon>Bacteria</taxon>
        <taxon>Pseudomonadati</taxon>
        <taxon>Bacteroidota</taxon>
        <taxon>Flavobacteriia</taxon>
        <taxon>Flavobacteriales</taxon>
        <taxon>Flavobacteriaceae</taxon>
        <taxon>Confluentibacter</taxon>
    </lineage>
</organism>
<name>A0A2N3HM34_9FLAO</name>
<evidence type="ECO:0000313" key="1">
    <source>
        <dbReference type="EMBL" id="PKQ46001.1"/>
    </source>
</evidence>
<dbReference type="PROSITE" id="PS51257">
    <property type="entry name" value="PROKAR_LIPOPROTEIN"/>
    <property type="match status" value="1"/>
</dbReference>
<evidence type="ECO:0000313" key="2">
    <source>
        <dbReference type="Proteomes" id="UP000233435"/>
    </source>
</evidence>
<sequence length="274" mass="31533">MNSISKKIIVVFTCILSIACEDVIQIDTPNIPPKLVIEASINWLKGTPGNFQIIKLSLSAPYFDTQILPANNAEITVTDSSNNTFVFSENEDTGIYMTYNFIPKINEEYTLNITYQNETYIGTELLKSITSITRVEQENNKGFSGDETELKAYYLDPENEENYYFFEFINDKNSLVDLEIYDDEFTNGNEIFGFFSKEDLNTGDEIIIRNYGISKRFYEFIFLLLQQKTDENGSPFETQPTSIRGNCVNITNPSNYPFGYFRLSEADQFIYTIE</sequence>
<gene>
    <name evidence="1" type="ORF">CSW08_04450</name>
</gene>
<keyword evidence="2" id="KW-1185">Reference proteome</keyword>
<dbReference type="Proteomes" id="UP000233435">
    <property type="component" value="Unassembled WGS sequence"/>
</dbReference>
<dbReference type="Pfam" id="PF14054">
    <property type="entry name" value="DUF4249"/>
    <property type="match status" value="1"/>
</dbReference>